<gene>
    <name evidence="2" type="ORF">EV420DRAFT_255274</name>
</gene>
<protein>
    <submittedName>
        <fullName evidence="2">Uncharacterized protein</fullName>
    </submittedName>
</protein>
<proteinExistence type="predicted"/>
<organism evidence="2 3">
    <name type="scientific">Armillaria tabescens</name>
    <name type="common">Ringless honey mushroom</name>
    <name type="synonym">Agaricus tabescens</name>
    <dbReference type="NCBI Taxonomy" id="1929756"/>
    <lineage>
        <taxon>Eukaryota</taxon>
        <taxon>Fungi</taxon>
        <taxon>Dikarya</taxon>
        <taxon>Basidiomycota</taxon>
        <taxon>Agaricomycotina</taxon>
        <taxon>Agaricomycetes</taxon>
        <taxon>Agaricomycetidae</taxon>
        <taxon>Agaricales</taxon>
        <taxon>Marasmiineae</taxon>
        <taxon>Physalacriaceae</taxon>
        <taxon>Desarmillaria</taxon>
    </lineage>
</organism>
<comment type="caution">
    <text evidence="2">The sequence shown here is derived from an EMBL/GenBank/DDBJ whole genome shotgun (WGS) entry which is preliminary data.</text>
</comment>
<dbReference type="RefSeq" id="XP_060332320.1">
    <property type="nucleotide sequence ID" value="XM_060481431.1"/>
</dbReference>
<dbReference type="EMBL" id="JAUEPS010000013">
    <property type="protein sequence ID" value="KAK0460194.1"/>
    <property type="molecule type" value="Genomic_DNA"/>
</dbReference>
<evidence type="ECO:0000256" key="1">
    <source>
        <dbReference type="SAM" id="MobiDB-lite"/>
    </source>
</evidence>
<accession>A0AA39KHY4</accession>
<name>A0AA39KHY4_ARMTA</name>
<dbReference type="Proteomes" id="UP001175211">
    <property type="component" value="Unassembled WGS sequence"/>
</dbReference>
<evidence type="ECO:0000313" key="3">
    <source>
        <dbReference type="Proteomes" id="UP001175211"/>
    </source>
</evidence>
<sequence length="267" mass="29352">MSQPQFTVFSVLDEPVRYSFDIYMFNSIVSTSWLSSRGLQTSRSLELIVHCQGERGTAVLSMRFRPSNFTDNDIILGRDFFALYRELYPIYGSIDGVSHESNGDIIPVHHFDTFIPRDVDSVIALSPSTVLSVTGVSTSMSNDMSTGSGRSAASRASIPADTADTADTTADFTAETPEMHAVAPSLLFGDSDSSGVGFSVQQHILTSFFFSHITTGPRASLFVEDCNVLHVIARSHGLTYDDSLDIATIRQSVYNTTFDFRRLLRLS</sequence>
<feature type="region of interest" description="Disordered" evidence="1">
    <location>
        <begin position="138"/>
        <end position="165"/>
    </location>
</feature>
<dbReference type="AlphaFoldDB" id="A0AA39KHY4"/>
<reference evidence="2" key="1">
    <citation type="submission" date="2023-06" db="EMBL/GenBank/DDBJ databases">
        <authorList>
            <consortium name="Lawrence Berkeley National Laboratory"/>
            <person name="Ahrendt S."/>
            <person name="Sahu N."/>
            <person name="Indic B."/>
            <person name="Wong-Bajracharya J."/>
            <person name="Merenyi Z."/>
            <person name="Ke H.-M."/>
            <person name="Monk M."/>
            <person name="Kocsube S."/>
            <person name="Drula E."/>
            <person name="Lipzen A."/>
            <person name="Balint B."/>
            <person name="Henrissat B."/>
            <person name="Andreopoulos B."/>
            <person name="Martin F.M."/>
            <person name="Harder C.B."/>
            <person name="Rigling D."/>
            <person name="Ford K.L."/>
            <person name="Foster G.D."/>
            <person name="Pangilinan J."/>
            <person name="Papanicolaou A."/>
            <person name="Barry K."/>
            <person name="LaButti K."/>
            <person name="Viragh M."/>
            <person name="Koriabine M."/>
            <person name="Yan M."/>
            <person name="Riley R."/>
            <person name="Champramary S."/>
            <person name="Plett K.L."/>
            <person name="Tsai I.J."/>
            <person name="Slot J."/>
            <person name="Sipos G."/>
            <person name="Plett J."/>
            <person name="Nagy L.G."/>
            <person name="Grigoriev I.V."/>
        </authorList>
    </citation>
    <scope>NUCLEOTIDE SEQUENCE</scope>
    <source>
        <strain evidence="2">CCBAS 213</strain>
    </source>
</reference>
<keyword evidence="3" id="KW-1185">Reference proteome</keyword>
<evidence type="ECO:0000313" key="2">
    <source>
        <dbReference type="EMBL" id="KAK0460194.1"/>
    </source>
</evidence>
<dbReference type="GeneID" id="85364979"/>